<protein>
    <recommendedName>
        <fullName evidence="2">EthD domain-containing protein</fullName>
    </recommendedName>
</protein>
<gene>
    <name evidence="3" type="ORF">M409DRAFT_30739</name>
</gene>
<dbReference type="GO" id="GO:0016491">
    <property type="term" value="F:oxidoreductase activity"/>
    <property type="evidence" value="ECO:0007669"/>
    <property type="project" value="InterPro"/>
</dbReference>
<dbReference type="Gene3D" id="3.30.70.100">
    <property type="match status" value="1"/>
</dbReference>
<evidence type="ECO:0000259" key="2">
    <source>
        <dbReference type="Pfam" id="PF07110"/>
    </source>
</evidence>
<dbReference type="SUPFAM" id="SSF54909">
    <property type="entry name" value="Dimeric alpha+beta barrel"/>
    <property type="match status" value="1"/>
</dbReference>
<evidence type="ECO:0000313" key="3">
    <source>
        <dbReference type="EMBL" id="KAF2158781.1"/>
    </source>
</evidence>
<dbReference type="AlphaFoldDB" id="A0A6A6BVI4"/>
<keyword evidence="4" id="KW-1185">Reference proteome</keyword>
<dbReference type="EMBL" id="ML993649">
    <property type="protein sequence ID" value="KAF2158781.1"/>
    <property type="molecule type" value="Genomic_DNA"/>
</dbReference>
<comment type="similarity">
    <text evidence="1">Belongs to the tpcK family.</text>
</comment>
<dbReference type="OrthoDB" id="3183782at2759"/>
<organism evidence="3 4">
    <name type="scientific">Zasmidium cellare ATCC 36951</name>
    <dbReference type="NCBI Taxonomy" id="1080233"/>
    <lineage>
        <taxon>Eukaryota</taxon>
        <taxon>Fungi</taxon>
        <taxon>Dikarya</taxon>
        <taxon>Ascomycota</taxon>
        <taxon>Pezizomycotina</taxon>
        <taxon>Dothideomycetes</taxon>
        <taxon>Dothideomycetidae</taxon>
        <taxon>Mycosphaerellales</taxon>
        <taxon>Mycosphaerellaceae</taxon>
        <taxon>Zasmidium</taxon>
    </lineage>
</organism>
<reference evidence="3" key="1">
    <citation type="journal article" date="2020" name="Stud. Mycol.">
        <title>101 Dothideomycetes genomes: a test case for predicting lifestyles and emergence of pathogens.</title>
        <authorList>
            <person name="Haridas S."/>
            <person name="Albert R."/>
            <person name="Binder M."/>
            <person name="Bloem J."/>
            <person name="Labutti K."/>
            <person name="Salamov A."/>
            <person name="Andreopoulos B."/>
            <person name="Baker S."/>
            <person name="Barry K."/>
            <person name="Bills G."/>
            <person name="Bluhm B."/>
            <person name="Cannon C."/>
            <person name="Castanera R."/>
            <person name="Culley D."/>
            <person name="Daum C."/>
            <person name="Ezra D."/>
            <person name="Gonzalez J."/>
            <person name="Henrissat B."/>
            <person name="Kuo A."/>
            <person name="Liang C."/>
            <person name="Lipzen A."/>
            <person name="Lutzoni F."/>
            <person name="Magnuson J."/>
            <person name="Mondo S."/>
            <person name="Nolan M."/>
            <person name="Ohm R."/>
            <person name="Pangilinan J."/>
            <person name="Park H.-J."/>
            <person name="Ramirez L."/>
            <person name="Alfaro M."/>
            <person name="Sun H."/>
            <person name="Tritt A."/>
            <person name="Yoshinaga Y."/>
            <person name="Zwiers L.-H."/>
            <person name="Turgeon B."/>
            <person name="Goodwin S."/>
            <person name="Spatafora J."/>
            <person name="Crous P."/>
            <person name="Grigoriev I."/>
        </authorList>
    </citation>
    <scope>NUCLEOTIDE SEQUENCE</scope>
    <source>
        <strain evidence="3">ATCC 36951</strain>
    </source>
</reference>
<dbReference type="GeneID" id="54563334"/>
<evidence type="ECO:0000256" key="1">
    <source>
        <dbReference type="ARBA" id="ARBA00005986"/>
    </source>
</evidence>
<name>A0A6A6BVI4_ZASCE</name>
<dbReference type="InterPro" id="IPR009799">
    <property type="entry name" value="EthD_dom"/>
</dbReference>
<proteinExistence type="inferred from homology"/>
<dbReference type="Pfam" id="PF07110">
    <property type="entry name" value="EthD"/>
    <property type="match status" value="1"/>
</dbReference>
<dbReference type="RefSeq" id="XP_033659670.1">
    <property type="nucleotide sequence ID" value="XM_033810062.1"/>
</dbReference>
<accession>A0A6A6BVI4</accession>
<dbReference type="InterPro" id="IPR011008">
    <property type="entry name" value="Dimeric_a/b-barrel"/>
</dbReference>
<sequence length="155" mass="17412">MSTTHPQFLIKRRTGSTPEEFSNRWFSHGHLVLPWQLSNGVQYYAQIHRPVWASSEAAASNPGVDLSDWDGAAEMVFREHTDLATATAGARYFEDVIVKDELEFLHSKSTSHAKAVGGGSISGDRVEFIKDGKPLVEFEKWQELYEQLEGTSDQK</sequence>
<dbReference type="Proteomes" id="UP000799537">
    <property type="component" value="Unassembled WGS sequence"/>
</dbReference>
<evidence type="ECO:0000313" key="4">
    <source>
        <dbReference type="Proteomes" id="UP000799537"/>
    </source>
</evidence>
<feature type="domain" description="EthD" evidence="2">
    <location>
        <begin position="14"/>
        <end position="105"/>
    </location>
</feature>